<dbReference type="KEGG" id="tpol:Mal48_17760"/>
<keyword evidence="3" id="KW-1185">Reference proteome</keyword>
<sequence>MFFEEISRLKKICVDEGEAFVTMALQLRKNKTTERGRLRIQKLFVDMTLQQLQVLEIRVPDSLSSSQLPRLVTPSKRVSDKTRRVSKIRRVSVKTCQLFTSRERVRMHSPQIYQKSRLRPAEENCRNHSGLNQLDIYQSEQNDGGRSSIQGRNRLSGCSHNSFTSSHSHLNSLVRLTRIANPMKRVSSWSVLGHKVQTRAKNHQMVRIRSKDWCATGLGFVSLVHILN</sequence>
<organism evidence="2 3">
    <name type="scientific">Thalassoglobus polymorphus</name>
    <dbReference type="NCBI Taxonomy" id="2527994"/>
    <lineage>
        <taxon>Bacteria</taxon>
        <taxon>Pseudomonadati</taxon>
        <taxon>Planctomycetota</taxon>
        <taxon>Planctomycetia</taxon>
        <taxon>Planctomycetales</taxon>
        <taxon>Planctomycetaceae</taxon>
        <taxon>Thalassoglobus</taxon>
    </lineage>
</organism>
<gene>
    <name evidence="2" type="ORF">Mal48_17760</name>
</gene>
<evidence type="ECO:0000313" key="3">
    <source>
        <dbReference type="Proteomes" id="UP000315724"/>
    </source>
</evidence>
<proteinExistence type="predicted"/>
<evidence type="ECO:0000256" key="1">
    <source>
        <dbReference type="SAM" id="MobiDB-lite"/>
    </source>
</evidence>
<accession>A0A517QLN2</accession>
<evidence type="ECO:0000313" key="2">
    <source>
        <dbReference type="EMBL" id="QDT32529.1"/>
    </source>
</evidence>
<dbReference type="Proteomes" id="UP000315724">
    <property type="component" value="Chromosome"/>
</dbReference>
<name>A0A517QLN2_9PLAN</name>
<feature type="region of interest" description="Disordered" evidence="1">
    <location>
        <begin position="141"/>
        <end position="161"/>
    </location>
</feature>
<reference evidence="2 3" key="1">
    <citation type="submission" date="2019-02" db="EMBL/GenBank/DDBJ databases">
        <title>Deep-cultivation of Planctomycetes and their phenomic and genomic characterization uncovers novel biology.</title>
        <authorList>
            <person name="Wiegand S."/>
            <person name="Jogler M."/>
            <person name="Boedeker C."/>
            <person name="Pinto D."/>
            <person name="Vollmers J."/>
            <person name="Rivas-Marin E."/>
            <person name="Kohn T."/>
            <person name="Peeters S.H."/>
            <person name="Heuer A."/>
            <person name="Rast P."/>
            <person name="Oberbeckmann S."/>
            <person name="Bunk B."/>
            <person name="Jeske O."/>
            <person name="Meyerdierks A."/>
            <person name="Storesund J.E."/>
            <person name="Kallscheuer N."/>
            <person name="Luecker S."/>
            <person name="Lage O.M."/>
            <person name="Pohl T."/>
            <person name="Merkel B.J."/>
            <person name="Hornburger P."/>
            <person name="Mueller R.-W."/>
            <person name="Bruemmer F."/>
            <person name="Labrenz M."/>
            <person name="Spormann A.M."/>
            <person name="Op den Camp H."/>
            <person name="Overmann J."/>
            <person name="Amann R."/>
            <person name="Jetten M.S.M."/>
            <person name="Mascher T."/>
            <person name="Medema M.H."/>
            <person name="Devos D.P."/>
            <person name="Kaster A.-K."/>
            <person name="Ovreas L."/>
            <person name="Rohde M."/>
            <person name="Galperin M.Y."/>
            <person name="Jogler C."/>
        </authorList>
    </citation>
    <scope>NUCLEOTIDE SEQUENCE [LARGE SCALE GENOMIC DNA]</scope>
    <source>
        <strain evidence="2 3">Mal48</strain>
    </source>
</reference>
<protein>
    <submittedName>
        <fullName evidence="2">Uncharacterized protein</fullName>
    </submittedName>
</protein>
<dbReference type="EMBL" id="CP036267">
    <property type="protein sequence ID" value="QDT32529.1"/>
    <property type="molecule type" value="Genomic_DNA"/>
</dbReference>
<dbReference type="AlphaFoldDB" id="A0A517QLN2"/>